<evidence type="ECO:0000256" key="1">
    <source>
        <dbReference type="SAM" id="MobiDB-lite"/>
    </source>
</evidence>
<gene>
    <name evidence="3" type="primary">LOC106816377</name>
</gene>
<dbReference type="RefSeq" id="XP_014676461.1">
    <property type="nucleotide sequence ID" value="XM_014820975.1"/>
</dbReference>
<evidence type="ECO:0000313" key="2">
    <source>
        <dbReference type="Proteomes" id="UP000695022"/>
    </source>
</evidence>
<proteinExistence type="predicted"/>
<feature type="region of interest" description="Disordered" evidence="1">
    <location>
        <begin position="86"/>
        <end position="105"/>
    </location>
</feature>
<name>A0ABM1EW90_PRICU</name>
<protein>
    <submittedName>
        <fullName evidence="3">Uncharacterized protein LOC106816377</fullName>
    </submittedName>
</protein>
<dbReference type="Proteomes" id="UP000695022">
    <property type="component" value="Unplaced"/>
</dbReference>
<keyword evidence="2" id="KW-1185">Reference proteome</keyword>
<feature type="compositionally biased region" description="Basic and acidic residues" evidence="1">
    <location>
        <begin position="60"/>
        <end position="69"/>
    </location>
</feature>
<dbReference type="GeneID" id="106816377"/>
<feature type="region of interest" description="Disordered" evidence="1">
    <location>
        <begin position="41"/>
        <end position="70"/>
    </location>
</feature>
<sequence>MSAPLFRLGVHSLSLRLAVETACRPRVTNILRFPTNRSVSELPTKISPGDHHSRALSSLNDRRRDDHHSRALSSLNDCRRDDHHSRALSSLNDRRDNAASPSHARDGIDPATYDLVYVAAQLGSYLRPVKLSCQLMCGIFLATSIPALTYDSAARDLGEVVSGVTSYEFAAMAGGMVSLTALATLVAARVVVRVYYCEAENEFKFVTNAWHPGMRHTRVRAGGMEPASRYAITGILFGNYRVNRQSFYIVPENFRFPIYYNRLLGIQ</sequence>
<feature type="compositionally biased region" description="Basic and acidic residues" evidence="1">
    <location>
        <begin position="92"/>
        <end position="105"/>
    </location>
</feature>
<evidence type="ECO:0000313" key="3">
    <source>
        <dbReference type="RefSeq" id="XP_014676461.1"/>
    </source>
</evidence>
<reference evidence="3" key="1">
    <citation type="submission" date="2025-08" db="UniProtKB">
        <authorList>
            <consortium name="RefSeq"/>
        </authorList>
    </citation>
    <scope>IDENTIFICATION</scope>
</reference>
<accession>A0ABM1EW90</accession>
<organism evidence="2 3">
    <name type="scientific">Priapulus caudatus</name>
    <name type="common">Priapulid worm</name>
    <dbReference type="NCBI Taxonomy" id="37621"/>
    <lineage>
        <taxon>Eukaryota</taxon>
        <taxon>Metazoa</taxon>
        <taxon>Ecdysozoa</taxon>
        <taxon>Scalidophora</taxon>
        <taxon>Priapulida</taxon>
        <taxon>Priapulimorpha</taxon>
        <taxon>Priapulimorphida</taxon>
        <taxon>Priapulidae</taxon>
        <taxon>Priapulus</taxon>
    </lineage>
</organism>